<organism evidence="1 2">
    <name type="scientific">Nepenthes gracilis</name>
    <name type="common">Slender pitcher plant</name>
    <dbReference type="NCBI Taxonomy" id="150966"/>
    <lineage>
        <taxon>Eukaryota</taxon>
        <taxon>Viridiplantae</taxon>
        <taxon>Streptophyta</taxon>
        <taxon>Embryophyta</taxon>
        <taxon>Tracheophyta</taxon>
        <taxon>Spermatophyta</taxon>
        <taxon>Magnoliopsida</taxon>
        <taxon>eudicotyledons</taxon>
        <taxon>Gunneridae</taxon>
        <taxon>Pentapetalae</taxon>
        <taxon>Caryophyllales</taxon>
        <taxon>Nepenthaceae</taxon>
        <taxon>Nepenthes</taxon>
    </lineage>
</organism>
<proteinExistence type="predicted"/>
<keyword evidence="2" id="KW-1185">Reference proteome</keyword>
<gene>
    <name evidence="1" type="ORF">Nepgr_028415</name>
</gene>
<dbReference type="AlphaFoldDB" id="A0AAD3TBZ2"/>
<dbReference type="Proteomes" id="UP001279734">
    <property type="component" value="Unassembled WGS sequence"/>
</dbReference>
<evidence type="ECO:0000313" key="1">
    <source>
        <dbReference type="EMBL" id="GMH26572.1"/>
    </source>
</evidence>
<dbReference type="EMBL" id="BSYO01000031">
    <property type="protein sequence ID" value="GMH26572.1"/>
    <property type="molecule type" value="Genomic_DNA"/>
</dbReference>
<evidence type="ECO:0000313" key="2">
    <source>
        <dbReference type="Proteomes" id="UP001279734"/>
    </source>
</evidence>
<accession>A0AAD3TBZ2</accession>
<sequence length="220" mass="24449">MILTSPRVITEKDAQEIAIEYTDRHLASLMLIHGQLVNESSRSRTEDHGPPIGGSFAGGSVADKFGRTKTFQLEADLVSRMAMIVGYTHLGHPIKASKLLVDEWWVGIEPNSVTPISVLSASTPLGHLKMGKTAHYLVLSAAVSCVEIGSDFDVWNSNVLGLEVELSAGKIVMFLVLKFCKTRTIVLQFRFWGIENFQGFRGYEKSTLNHHEIQQRKLHC</sequence>
<name>A0AAD3TBZ2_NEPGR</name>
<protein>
    <submittedName>
        <fullName evidence="1">Uncharacterized protein</fullName>
    </submittedName>
</protein>
<comment type="caution">
    <text evidence="1">The sequence shown here is derived from an EMBL/GenBank/DDBJ whole genome shotgun (WGS) entry which is preliminary data.</text>
</comment>
<reference evidence="1" key="1">
    <citation type="submission" date="2023-05" db="EMBL/GenBank/DDBJ databases">
        <title>Nepenthes gracilis genome sequencing.</title>
        <authorList>
            <person name="Fukushima K."/>
        </authorList>
    </citation>
    <scope>NUCLEOTIDE SEQUENCE</scope>
    <source>
        <strain evidence="1">SING2019-196</strain>
    </source>
</reference>